<dbReference type="EMBL" id="CP069103">
    <property type="protein sequence ID" value="QSS52257.1"/>
    <property type="molecule type" value="Genomic_DNA"/>
</dbReference>
<proteinExistence type="predicted"/>
<evidence type="ECO:0000313" key="1">
    <source>
        <dbReference type="EMBL" id="QSS52257.1"/>
    </source>
</evidence>
<organism evidence="1 2">
    <name type="scientific">Ajellomyces capsulatus (strain H88)</name>
    <name type="common">Darling's disease fungus</name>
    <name type="synonym">Histoplasma capsulatum</name>
    <dbReference type="NCBI Taxonomy" id="544711"/>
    <lineage>
        <taxon>Eukaryota</taxon>
        <taxon>Fungi</taxon>
        <taxon>Dikarya</taxon>
        <taxon>Ascomycota</taxon>
        <taxon>Pezizomycotina</taxon>
        <taxon>Eurotiomycetes</taxon>
        <taxon>Eurotiomycetidae</taxon>
        <taxon>Onygenales</taxon>
        <taxon>Ajellomycetaceae</taxon>
        <taxon>Histoplasma</taxon>
    </lineage>
</organism>
<dbReference type="VEuPathDB" id="FungiDB:I7I53_07831"/>
<name>A0A8A1LK99_AJEC8</name>
<protein>
    <submittedName>
        <fullName evidence="1">Uncharacterized protein</fullName>
    </submittedName>
</protein>
<dbReference type="Proteomes" id="UP000663419">
    <property type="component" value="Chromosome 2"/>
</dbReference>
<evidence type="ECO:0000313" key="2">
    <source>
        <dbReference type="Proteomes" id="UP000663419"/>
    </source>
</evidence>
<reference evidence="1" key="1">
    <citation type="submission" date="2021-01" db="EMBL/GenBank/DDBJ databases">
        <title>Chromosome-level genome assembly of a human fungal pathogen reveals clustering of transcriptionally co-regulated genes.</title>
        <authorList>
            <person name="Voorhies M."/>
            <person name="Cohen S."/>
            <person name="Shea T.P."/>
            <person name="Petrus S."/>
            <person name="Munoz J.F."/>
            <person name="Poplawski S."/>
            <person name="Goldman W.E."/>
            <person name="Michael T."/>
            <person name="Cuomo C.A."/>
            <person name="Sil A."/>
            <person name="Beyhan S."/>
        </authorList>
    </citation>
    <scope>NUCLEOTIDE SEQUENCE</scope>
    <source>
        <strain evidence="1">H88</strain>
    </source>
</reference>
<accession>A0A8A1LK99</accession>
<gene>
    <name evidence="1" type="ORF">I7I53_07831</name>
</gene>
<dbReference type="AlphaFoldDB" id="A0A8A1LK99"/>
<sequence>MVPCAVKYAPWNECFHTLIGGDGFGDERQQSQARNDRTKSLVDWLCYMSYTCIALHVSKN</sequence>